<gene>
    <name evidence="2" type="ORF">T07_8460</name>
</gene>
<comment type="caution">
    <text evidence="2">The sequence shown here is derived from an EMBL/GenBank/DDBJ whole genome shotgun (WGS) entry which is preliminary data.</text>
</comment>
<keyword evidence="1" id="KW-0812">Transmembrane</keyword>
<sequence>MDSCHGKDIIKIIKNDMAVFEAVGQRPKALQKLYDALITVPPTSCGAEQSFSAAGLFVTKLRSSLIDETIDALSSSTSSCTCIRVSMPQSVLILVYDVVIKMTLIWLSSGFGCFAWPQLICFNNFYICFSVPTLFHTVLTPFLSRFCKSFSRSLLFSLGLVLPTIRDLLSCNFGEFLNDQTALSVVSVLSLICDGFFLGSASCPPDVAQELIHRSSGNISSFPNDANNGVTRVSTCTLELYASIIHGSSSYQVLRLSLHMVGNLSKRVQLHLFTNVPSISLGMVVLCRWSGALKYAAYLCINAFASICAPIFSSETAERSKRLAKSNHNPCIGDPVPISCKGVLLLFEDPFLVAHCLHVLHYTHIHILIPDQ</sequence>
<organism evidence="2 3">
    <name type="scientific">Trichinella nelsoni</name>
    <dbReference type="NCBI Taxonomy" id="6336"/>
    <lineage>
        <taxon>Eukaryota</taxon>
        <taxon>Metazoa</taxon>
        <taxon>Ecdysozoa</taxon>
        <taxon>Nematoda</taxon>
        <taxon>Enoplea</taxon>
        <taxon>Dorylaimia</taxon>
        <taxon>Trichinellida</taxon>
        <taxon>Trichinellidae</taxon>
        <taxon>Trichinella</taxon>
    </lineage>
</organism>
<evidence type="ECO:0000256" key="1">
    <source>
        <dbReference type="SAM" id="Phobius"/>
    </source>
</evidence>
<evidence type="ECO:0000313" key="3">
    <source>
        <dbReference type="Proteomes" id="UP000054630"/>
    </source>
</evidence>
<evidence type="ECO:0000313" key="2">
    <source>
        <dbReference type="EMBL" id="KRX27784.1"/>
    </source>
</evidence>
<accession>A0A0V0SLZ2</accession>
<keyword evidence="1" id="KW-1133">Transmembrane helix</keyword>
<dbReference type="OrthoDB" id="8124016at2759"/>
<dbReference type="Proteomes" id="UP000054630">
    <property type="component" value="Unassembled WGS sequence"/>
</dbReference>
<reference evidence="2 3" key="1">
    <citation type="submission" date="2015-01" db="EMBL/GenBank/DDBJ databases">
        <title>Evolution of Trichinella species and genotypes.</title>
        <authorList>
            <person name="Korhonen P.K."/>
            <person name="Edoardo P."/>
            <person name="Giuseppe L.R."/>
            <person name="Gasser R.B."/>
        </authorList>
    </citation>
    <scope>NUCLEOTIDE SEQUENCE [LARGE SCALE GENOMIC DNA]</scope>
    <source>
        <strain evidence="2">ISS37</strain>
    </source>
</reference>
<keyword evidence="1" id="KW-0472">Membrane</keyword>
<keyword evidence="3" id="KW-1185">Reference proteome</keyword>
<feature type="transmembrane region" description="Helical" evidence="1">
    <location>
        <begin position="93"/>
        <end position="117"/>
    </location>
</feature>
<proteinExistence type="predicted"/>
<feature type="transmembrane region" description="Helical" evidence="1">
    <location>
        <begin position="123"/>
        <end position="143"/>
    </location>
</feature>
<name>A0A0V0SLZ2_9BILA</name>
<protein>
    <recommendedName>
        <fullName evidence="4">HAT C-terminal dimerisation domain-containing protein</fullName>
    </recommendedName>
</protein>
<dbReference type="EMBL" id="JYDL01000002">
    <property type="protein sequence ID" value="KRX27784.1"/>
    <property type="molecule type" value="Genomic_DNA"/>
</dbReference>
<dbReference type="AlphaFoldDB" id="A0A0V0SLZ2"/>
<evidence type="ECO:0008006" key="4">
    <source>
        <dbReference type="Google" id="ProtNLM"/>
    </source>
</evidence>